<gene>
    <name evidence="2" type="ORF">CAMP_LOCUS6111</name>
</gene>
<dbReference type="AlphaFoldDB" id="A0A9P1IE40"/>
<feature type="signal peptide" evidence="1">
    <location>
        <begin position="1"/>
        <end position="19"/>
    </location>
</feature>
<protein>
    <submittedName>
        <fullName evidence="2">Uncharacterized protein</fullName>
    </submittedName>
</protein>
<evidence type="ECO:0000313" key="3">
    <source>
        <dbReference type="Proteomes" id="UP001152747"/>
    </source>
</evidence>
<comment type="caution">
    <text evidence="2">The sequence shown here is derived from an EMBL/GenBank/DDBJ whole genome shotgun (WGS) entry which is preliminary data.</text>
</comment>
<dbReference type="Proteomes" id="UP001152747">
    <property type="component" value="Unassembled WGS sequence"/>
</dbReference>
<keyword evidence="3" id="KW-1185">Reference proteome</keyword>
<organism evidence="2 3">
    <name type="scientific">Caenorhabditis angaria</name>
    <dbReference type="NCBI Taxonomy" id="860376"/>
    <lineage>
        <taxon>Eukaryota</taxon>
        <taxon>Metazoa</taxon>
        <taxon>Ecdysozoa</taxon>
        <taxon>Nematoda</taxon>
        <taxon>Chromadorea</taxon>
        <taxon>Rhabditida</taxon>
        <taxon>Rhabditina</taxon>
        <taxon>Rhabditomorpha</taxon>
        <taxon>Rhabditoidea</taxon>
        <taxon>Rhabditidae</taxon>
        <taxon>Peloderinae</taxon>
        <taxon>Caenorhabditis</taxon>
    </lineage>
</organism>
<reference evidence="2" key="1">
    <citation type="submission" date="2022-11" db="EMBL/GenBank/DDBJ databases">
        <authorList>
            <person name="Kikuchi T."/>
        </authorList>
    </citation>
    <scope>NUCLEOTIDE SEQUENCE</scope>
    <source>
        <strain evidence="2">PS1010</strain>
    </source>
</reference>
<proteinExistence type="predicted"/>
<dbReference type="EMBL" id="CANHGI010000002">
    <property type="protein sequence ID" value="CAI5443474.1"/>
    <property type="molecule type" value="Genomic_DNA"/>
</dbReference>
<name>A0A9P1IE40_9PELO</name>
<feature type="chain" id="PRO_5040221396" evidence="1">
    <location>
        <begin position="20"/>
        <end position="138"/>
    </location>
</feature>
<evidence type="ECO:0000256" key="1">
    <source>
        <dbReference type="SAM" id="SignalP"/>
    </source>
</evidence>
<evidence type="ECO:0000313" key="2">
    <source>
        <dbReference type="EMBL" id="CAI5443474.1"/>
    </source>
</evidence>
<sequence length="138" mass="16106">MRFLLTILAILPLLIVSDLNPNWALHQAQYFQTEFLEHLKKQDFKGLAISIDKNFEFIVSHGDRRLLQQDKNTYVDYLRNNRDLFSSGKIVSAKTSGFSVEFEIKPKRGYGNHKAVMIPNSRQYGPRLVRYEIPIYSL</sequence>
<accession>A0A9P1IE40</accession>
<keyword evidence="1" id="KW-0732">Signal</keyword>